<evidence type="ECO:0000259" key="7">
    <source>
        <dbReference type="Pfam" id="PF04586"/>
    </source>
</evidence>
<reference evidence="9" key="1">
    <citation type="submission" date="2020-05" db="EMBL/GenBank/DDBJ databases">
        <authorList>
            <person name="Chiriac C."/>
            <person name="Salcher M."/>
            <person name="Ghai R."/>
            <person name="Kavagutti S V."/>
        </authorList>
    </citation>
    <scope>NUCLEOTIDE SEQUENCE</scope>
</reference>
<accession>A0A6J5QRY0</accession>
<name>A0A6J5QRY0_9CAUD</name>
<proteinExistence type="predicted"/>
<evidence type="ECO:0000256" key="2">
    <source>
        <dbReference type="ARBA" id="ARBA00022670"/>
    </source>
</evidence>
<evidence type="ECO:0000256" key="3">
    <source>
        <dbReference type="ARBA" id="ARBA00022801"/>
    </source>
</evidence>
<evidence type="ECO:0000256" key="5">
    <source>
        <dbReference type="ARBA" id="ARBA00023045"/>
    </source>
</evidence>
<evidence type="ECO:0000313" key="8">
    <source>
        <dbReference type="EMBL" id="CAB4173464.1"/>
    </source>
</evidence>
<dbReference type="EMBL" id="LR796901">
    <property type="protein sequence ID" value="CAB4173464.1"/>
    <property type="molecule type" value="Genomic_DNA"/>
</dbReference>
<feature type="region of interest" description="Disordered" evidence="6">
    <location>
        <begin position="1"/>
        <end position="20"/>
    </location>
</feature>
<organism evidence="9">
    <name type="scientific">uncultured Caudovirales phage</name>
    <dbReference type="NCBI Taxonomy" id="2100421"/>
    <lineage>
        <taxon>Viruses</taxon>
        <taxon>Duplodnaviria</taxon>
        <taxon>Heunggongvirae</taxon>
        <taxon>Uroviricota</taxon>
        <taxon>Caudoviricetes</taxon>
        <taxon>Peduoviridae</taxon>
        <taxon>Maltschvirus</taxon>
        <taxon>Maltschvirus maltsch</taxon>
    </lineage>
</organism>
<evidence type="ECO:0000313" key="9">
    <source>
        <dbReference type="EMBL" id="CAB4184221.1"/>
    </source>
</evidence>
<keyword evidence="5" id="KW-1273">Viral capsid maturation</keyword>
<protein>
    <submittedName>
        <fullName evidence="9">COG3740 Phage head maturation protease</fullName>
    </submittedName>
</protein>
<evidence type="ECO:0000256" key="4">
    <source>
        <dbReference type="ARBA" id="ARBA00022950"/>
    </source>
</evidence>
<evidence type="ECO:0000256" key="6">
    <source>
        <dbReference type="SAM" id="MobiDB-lite"/>
    </source>
</evidence>
<feature type="domain" description="Prohead serine protease" evidence="7">
    <location>
        <begin position="15"/>
        <end position="167"/>
    </location>
</feature>
<dbReference type="EMBL" id="LR797058">
    <property type="protein sequence ID" value="CAB4184221.1"/>
    <property type="molecule type" value="Genomic_DNA"/>
</dbReference>
<dbReference type="GO" id="GO:0006508">
    <property type="term" value="P:proteolysis"/>
    <property type="evidence" value="ECO:0007669"/>
    <property type="project" value="UniProtKB-KW"/>
</dbReference>
<gene>
    <name evidence="9" type="ORF">UFOVP1111_41</name>
    <name evidence="10" type="ORF">UFOVP1380_46</name>
    <name evidence="8" type="ORF">UFOVP943_46</name>
</gene>
<dbReference type="NCBIfam" id="TIGR01543">
    <property type="entry name" value="proheadase_HK97"/>
    <property type="match status" value="1"/>
</dbReference>
<dbReference type="EMBL" id="LR797330">
    <property type="protein sequence ID" value="CAB4203385.1"/>
    <property type="molecule type" value="Genomic_DNA"/>
</dbReference>
<dbReference type="InterPro" id="IPR054613">
    <property type="entry name" value="Peptidase_S78_dom"/>
</dbReference>
<evidence type="ECO:0000313" key="10">
    <source>
        <dbReference type="EMBL" id="CAB4203385.1"/>
    </source>
</evidence>
<keyword evidence="3" id="KW-0378">Hydrolase</keyword>
<dbReference type="Pfam" id="PF04586">
    <property type="entry name" value="Peptidase_S78"/>
    <property type="match status" value="1"/>
</dbReference>
<keyword evidence="1" id="KW-1188">Viral release from host cell</keyword>
<evidence type="ECO:0000256" key="1">
    <source>
        <dbReference type="ARBA" id="ARBA00022612"/>
    </source>
</evidence>
<keyword evidence="2 9" id="KW-0645">Protease</keyword>
<dbReference type="GO" id="GO:0008233">
    <property type="term" value="F:peptidase activity"/>
    <property type="evidence" value="ECO:0007669"/>
    <property type="project" value="UniProtKB-KW"/>
</dbReference>
<sequence>MTEQVETRRITSNDFELRADPQGNGMSFTGYAAVFNSPSEPLPFIERIAPGAFSRSLKSKNNVRMYMNHDSSMLLATTRAKTLRLSEDSKGLLVDASLPDTSVGRDLSILMQRGDVNSMSFGFTVPSGGDMWSDDGQSRELRQIKLYEVSVVTGFPAYAATTAAVRSLDALATRTGIDADQLAAAITNLESGQTLSQDHAMLLRETVAKLEPVQDAAPARLGVMAKHLDLLKTIA</sequence>
<dbReference type="GO" id="GO:0046797">
    <property type="term" value="P:viral procapsid maturation"/>
    <property type="evidence" value="ECO:0007669"/>
    <property type="project" value="UniProtKB-KW"/>
</dbReference>
<keyword evidence="4" id="KW-0118">Viral capsid assembly</keyword>
<dbReference type="InterPro" id="IPR006433">
    <property type="entry name" value="Prohead_protease"/>
</dbReference>
<feature type="compositionally biased region" description="Basic and acidic residues" evidence="6">
    <location>
        <begin position="1"/>
        <end position="19"/>
    </location>
</feature>